<organism evidence="7 8">
    <name type="scientific">Aliiruegeria lutimaris</name>
    <dbReference type="NCBI Taxonomy" id="571298"/>
    <lineage>
        <taxon>Bacteria</taxon>
        <taxon>Pseudomonadati</taxon>
        <taxon>Pseudomonadota</taxon>
        <taxon>Alphaproteobacteria</taxon>
        <taxon>Rhodobacterales</taxon>
        <taxon>Roseobacteraceae</taxon>
        <taxon>Aliiruegeria</taxon>
    </lineage>
</organism>
<proteinExistence type="inferred from homology"/>
<dbReference type="SUPFAM" id="SSF53335">
    <property type="entry name" value="S-adenosyl-L-methionine-dependent methyltransferases"/>
    <property type="match status" value="1"/>
</dbReference>
<sequence>MTPEARLAAAAEILDGYLAGAPAEKVLTNWARRSRFAGSKDRATVRDHVFDAIRRRRSAAWLGGAETGRGLIIGLLRARGQDPEAFLTGQGHALSPMTEAERVVPAAPAGNVALDCPDWLEADMRDSLGDDFRPVMEGMQERAEIFVRANLSLGTREQAQARLAAEDVQSEPEPLAGTALRLGQGARRVRNTSCFQEGWVEIQDAASQAVAEAVPLQPGARVLDFCAGGGGKALALAARSGERIFVHDADPGRMRDIPERAARAGARLEILDGMQLGRNAPFDLVISDVPCSGSGAWRRQPEAKWRLDRAALDHLQTVRQEILDRVCRLVCPGGLIAYMTCSMLRSENEAQVEAFCAGNPEWNLELCQRFSPLQGGDGFFLALLRRNA</sequence>
<dbReference type="GO" id="GO:0003723">
    <property type="term" value="F:RNA binding"/>
    <property type="evidence" value="ECO:0007669"/>
    <property type="project" value="UniProtKB-UniRule"/>
</dbReference>
<dbReference type="InterPro" id="IPR049560">
    <property type="entry name" value="MeTrfase_RsmB-F_NOP2_cat"/>
</dbReference>
<dbReference type="InterPro" id="IPR054728">
    <property type="entry name" value="RsmB-like_ferredoxin"/>
</dbReference>
<dbReference type="STRING" id="571298.SAMN04488026_100374"/>
<comment type="caution">
    <text evidence="5">Lacks conserved residue(s) required for the propagation of feature annotation.</text>
</comment>
<feature type="binding site" evidence="5">
    <location>
        <position position="248"/>
    </location>
    <ligand>
        <name>S-adenosyl-L-methionine</name>
        <dbReference type="ChEBI" id="CHEBI:59789"/>
    </ligand>
</feature>
<evidence type="ECO:0000256" key="5">
    <source>
        <dbReference type="PROSITE-ProRule" id="PRU01023"/>
    </source>
</evidence>
<evidence type="ECO:0000256" key="4">
    <source>
        <dbReference type="ARBA" id="ARBA00022884"/>
    </source>
</evidence>
<dbReference type="PRINTS" id="PR02008">
    <property type="entry name" value="RCMTFAMILY"/>
</dbReference>
<evidence type="ECO:0000313" key="8">
    <source>
        <dbReference type="Proteomes" id="UP000199382"/>
    </source>
</evidence>
<gene>
    <name evidence="7" type="ORF">SAMN04488026_100374</name>
</gene>
<dbReference type="Pfam" id="PF22458">
    <property type="entry name" value="RsmF-B_ferredox"/>
    <property type="match status" value="1"/>
</dbReference>
<dbReference type="CDD" id="cd02440">
    <property type="entry name" value="AdoMet_MTases"/>
    <property type="match status" value="1"/>
</dbReference>
<comment type="similarity">
    <text evidence="5">Belongs to the class I-like SAM-binding methyltransferase superfamily. RsmB/NOP family.</text>
</comment>
<dbReference type="InterPro" id="IPR023267">
    <property type="entry name" value="RCMT"/>
</dbReference>
<dbReference type="InterPro" id="IPR001678">
    <property type="entry name" value="MeTrfase_RsmB-F_NOP2_dom"/>
</dbReference>
<dbReference type="GO" id="GO:0008173">
    <property type="term" value="F:RNA methyltransferase activity"/>
    <property type="evidence" value="ECO:0007669"/>
    <property type="project" value="InterPro"/>
</dbReference>
<feature type="active site" description="Nucleophile" evidence="5">
    <location>
        <position position="341"/>
    </location>
</feature>
<feature type="domain" description="SAM-dependent MTase RsmB/NOP-type" evidence="6">
    <location>
        <begin position="135"/>
        <end position="388"/>
    </location>
</feature>
<dbReference type="Proteomes" id="UP000199382">
    <property type="component" value="Unassembled WGS sequence"/>
</dbReference>
<keyword evidence="3 5" id="KW-0949">S-adenosyl-L-methionine</keyword>
<dbReference type="Gene3D" id="3.30.70.1170">
    <property type="entry name" value="Sun protein, domain 3"/>
    <property type="match status" value="1"/>
</dbReference>
<dbReference type="GO" id="GO:0001510">
    <property type="term" value="P:RNA methylation"/>
    <property type="evidence" value="ECO:0007669"/>
    <property type="project" value="InterPro"/>
</dbReference>
<dbReference type="Gene3D" id="3.40.50.150">
    <property type="entry name" value="Vaccinia Virus protein VP39"/>
    <property type="match status" value="1"/>
</dbReference>
<dbReference type="InterPro" id="IPR029063">
    <property type="entry name" value="SAM-dependent_MTases_sf"/>
</dbReference>
<dbReference type="RefSeq" id="WP_093148802.1">
    <property type="nucleotide sequence ID" value="NZ_FNEK01000003.1"/>
</dbReference>
<keyword evidence="1 5" id="KW-0489">Methyltransferase</keyword>
<dbReference type="PANTHER" id="PTHR22807">
    <property type="entry name" value="NOP2 YEAST -RELATED NOL1/NOP2/FMU SUN DOMAIN-CONTAINING"/>
    <property type="match status" value="1"/>
</dbReference>
<dbReference type="PANTHER" id="PTHR22807:SF53">
    <property type="entry name" value="RIBOSOMAL RNA SMALL SUBUNIT METHYLTRANSFERASE B-RELATED"/>
    <property type="match status" value="1"/>
</dbReference>
<keyword evidence="2 5" id="KW-0808">Transferase</keyword>
<evidence type="ECO:0000259" key="6">
    <source>
        <dbReference type="PROSITE" id="PS51686"/>
    </source>
</evidence>
<protein>
    <submittedName>
        <fullName evidence="7">16S rRNA (Cytosine967-C5)-methyltransferase</fullName>
    </submittedName>
</protein>
<reference evidence="7 8" key="1">
    <citation type="submission" date="2016-10" db="EMBL/GenBank/DDBJ databases">
        <authorList>
            <person name="de Groot N.N."/>
        </authorList>
    </citation>
    <scope>NUCLEOTIDE SEQUENCE [LARGE SCALE GENOMIC DNA]</scope>
    <source>
        <strain evidence="7 8">DSM 25294</strain>
    </source>
</reference>
<evidence type="ECO:0000256" key="2">
    <source>
        <dbReference type="ARBA" id="ARBA00022679"/>
    </source>
</evidence>
<feature type="binding site" evidence="5">
    <location>
        <position position="288"/>
    </location>
    <ligand>
        <name>S-adenosyl-L-methionine</name>
        <dbReference type="ChEBI" id="CHEBI:59789"/>
    </ligand>
</feature>
<dbReference type="Pfam" id="PF01189">
    <property type="entry name" value="Methyltr_RsmB-F"/>
    <property type="match status" value="1"/>
</dbReference>
<dbReference type="EMBL" id="FNEK01000003">
    <property type="protein sequence ID" value="SDI46419.1"/>
    <property type="molecule type" value="Genomic_DNA"/>
</dbReference>
<keyword evidence="8" id="KW-1185">Reference proteome</keyword>
<keyword evidence="4 5" id="KW-0694">RNA-binding</keyword>
<dbReference type="AlphaFoldDB" id="A0A1G8KSS1"/>
<dbReference type="OrthoDB" id="9810297at2"/>
<name>A0A1G8KSS1_9RHOB</name>
<dbReference type="PROSITE" id="PS51686">
    <property type="entry name" value="SAM_MT_RSMB_NOP"/>
    <property type="match status" value="1"/>
</dbReference>
<evidence type="ECO:0000256" key="1">
    <source>
        <dbReference type="ARBA" id="ARBA00022603"/>
    </source>
</evidence>
<feature type="binding site" evidence="5">
    <location>
        <position position="272"/>
    </location>
    <ligand>
        <name>S-adenosyl-L-methionine</name>
        <dbReference type="ChEBI" id="CHEBI:59789"/>
    </ligand>
</feature>
<accession>A0A1G8KSS1</accession>
<evidence type="ECO:0000256" key="3">
    <source>
        <dbReference type="ARBA" id="ARBA00022691"/>
    </source>
</evidence>
<evidence type="ECO:0000313" key="7">
    <source>
        <dbReference type="EMBL" id="SDI46419.1"/>
    </source>
</evidence>